<evidence type="ECO:0000256" key="6">
    <source>
        <dbReference type="ARBA" id="ARBA00023136"/>
    </source>
</evidence>
<gene>
    <name evidence="9" type="ORF">LTR91_004495</name>
</gene>
<name>A0AAN6QYW1_9PEZI</name>
<evidence type="ECO:0000256" key="1">
    <source>
        <dbReference type="ARBA" id="ARBA00004127"/>
    </source>
</evidence>
<keyword evidence="6 8" id="KW-0472">Membrane</keyword>
<proteinExistence type="inferred from homology"/>
<evidence type="ECO:0000256" key="5">
    <source>
        <dbReference type="ARBA" id="ARBA00022989"/>
    </source>
</evidence>
<keyword evidence="5 8" id="KW-1133">Transmembrane helix</keyword>
<protein>
    <recommendedName>
        <fullName evidence="11">Major facilitator superfamily (MFS) profile domain-containing protein</fullName>
    </recommendedName>
</protein>
<evidence type="ECO:0000256" key="7">
    <source>
        <dbReference type="SAM" id="MobiDB-lite"/>
    </source>
</evidence>
<dbReference type="GO" id="GO:0016020">
    <property type="term" value="C:membrane"/>
    <property type="evidence" value="ECO:0007669"/>
    <property type="project" value="TreeGrafter"/>
</dbReference>
<organism evidence="9 10">
    <name type="scientific">Friedmanniomyces endolithicus</name>
    <dbReference type="NCBI Taxonomy" id="329885"/>
    <lineage>
        <taxon>Eukaryota</taxon>
        <taxon>Fungi</taxon>
        <taxon>Dikarya</taxon>
        <taxon>Ascomycota</taxon>
        <taxon>Pezizomycotina</taxon>
        <taxon>Dothideomycetes</taxon>
        <taxon>Dothideomycetidae</taxon>
        <taxon>Mycosphaerellales</taxon>
        <taxon>Teratosphaeriaceae</taxon>
        <taxon>Friedmanniomyces</taxon>
    </lineage>
</organism>
<feature type="compositionally biased region" description="Polar residues" evidence="7">
    <location>
        <begin position="73"/>
        <end position="84"/>
    </location>
</feature>
<dbReference type="PANTHER" id="PTHR23514">
    <property type="entry name" value="BYPASS OF STOP CODON PROTEIN 6"/>
    <property type="match status" value="1"/>
</dbReference>
<dbReference type="SUPFAM" id="SSF103473">
    <property type="entry name" value="MFS general substrate transporter"/>
    <property type="match status" value="1"/>
</dbReference>
<keyword evidence="4 8" id="KW-0812">Transmembrane</keyword>
<comment type="caution">
    <text evidence="9">The sequence shown here is derived from an EMBL/GenBank/DDBJ whole genome shotgun (WGS) entry which is preliminary data.</text>
</comment>
<dbReference type="InterPro" id="IPR036259">
    <property type="entry name" value="MFS_trans_sf"/>
</dbReference>
<dbReference type="AlphaFoldDB" id="A0AAN6QYW1"/>
<feature type="transmembrane region" description="Helical" evidence="8">
    <location>
        <begin position="118"/>
        <end position="140"/>
    </location>
</feature>
<feature type="region of interest" description="Disordered" evidence="7">
    <location>
        <begin position="73"/>
        <end position="99"/>
    </location>
</feature>
<dbReference type="EMBL" id="JAUJLE010000026">
    <property type="protein sequence ID" value="KAK1004049.1"/>
    <property type="molecule type" value="Genomic_DNA"/>
</dbReference>
<dbReference type="PANTHER" id="PTHR23514:SF3">
    <property type="entry name" value="BYPASS OF STOP CODON PROTEIN 6"/>
    <property type="match status" value="1"/>
</dbReference>
<evidence type="ECO:0000256" key="2">
    <source>
        <dbReference type="ARBA" id="ARBA00008335"/>
    </source>
</evidence>
<keyword evidence="10" id="KW-1185">Reference proteome</keyword>
<sequence>MQTMSIGQDLEGTIINKPRHKIDNKYSHRPAMERRNAGASTAIMDPIELGPVNPQQEVLGDFHKHAPSITGHSLTSVHSNSSANAADRNETLPSPTTASPDSIELWNKPAINIYRISATFWSFLIMGANDATYGAVIPYLEEYYNLTYVVVSLIFLSPFVGYNLAAILNNTVHMRLDSEALRFWGRCAI</sequence>
<feature type="transmembrane region" description="Helical" evidence="8">
    <location>
        <begin position="146"/>
        <end position="168"/>
    </location>
</feature>
<evidence type="ECO:0000256" key="8">
    <source>
        <dbReference type="SAM" id="Phobius"/>
    </source>
</evidence>
<reference evidence="9" key="1">
    <citation type="submission" date="2023-06" db="EMBL/GenBank/DDBJ databases">
        <title>Black Yeasts Isolated from many extreme environments.</title>
        <authorList>
            <person name="Coleine C."/>
            <person name="Stajich J.E."/>
            <person name="Selbmann L."/>
        </authorList>
    </citation>
    <scope>NUCLEOTIDE SEQUENCE</scope>
    <source>
        <strain evidence="9">CCFEE 5200</strain>
    </source>
</reference>
<comment type="subcellular location">
    <subcellularLocation>
        <location evidence="1">Endomembrane system</location>
        <topology evidence="1">Multi-pass membrane protein</topology>
    </subcellularLocation>
</comment>
<evidence type="ECO:0008006" key="11">
    <source>
        <dbReference type="Google" id="ProtNLM"/>
    </source>
</evidence>
<dbReference type="InterPro" id="IPR051788">
    <property type="entry name" value="MFS_Transporter"/>
</dbReference>
<evidence type="ECO:0000256" key="4">
    <source>
        <dbReference type="ARBA" id="ARBA00022692"/>
    </source>
</evidence>
<keyword evidence="3" id="KW-0813">Transport</keyword>
<evidence type="ECO:0000256" key="3">
    <source>
        <dbReference type="ARBA" id="ARBA00022448"/>
    </source>
</evidence>
<dbReference type="Proteomes" id="UP001175353">
    <property type="component" value="Unassembled WGS sequence"/>
</dbReference>
<accession>A0AAN6QYW1</accession>
<evidence type="ECO:0000313" key="10">
    <source>
        <dbReference type="Proteomes" id="UP001175353"/>
    </source>
</evidence>
<dbReference type="GO" id="GO:0012505">
    <property type="term" value="C:endomembrane system"/>
    <property type="evidence" value="ECO:0007669"/>
    <property type="project" value="UniProtKB-SubCell"/>
</dbReference>
<comment type="similarity">
    <text evidence="2">Belongs to the major facilitator superfamily.</text>
</comment>
<evidence type="ECO:0000313" key="9">
    <source>
        <dbReference type="EMBL" id="KAK1004049.1"/>
    </source>
</evidence>